<dbReference type="Proteomes" id="UP000254437">
    <property type="component" value="Unassembled WGS sequence"/>
</dbReference>
<protein>
    <submittedName>
        <fullName evidence="1">CsbD-like</fullName>
    </submittedName>
</protein>
<organism evidence="1 2">
    <name type="scientific">Moraxella lacunata</name>
    <dbReference type="NCBI Taxonomy" id="477"/>
    <lineage>
        <taxon>Bacteria</taxon>
        <taxon>Pseudomonadati</taxon>
        <taxon>Pseudomonadota</taxon>
        <taxon>Gammaproteobacteria</taxon>
        <taxon>Moraxellales</taxon>
        <taxon>Moraxellaceae</taxon>
        <taxon>Moraxella</taxon>
    </lineage>
</organism>
<accession>A0A378T5W5</accession>
<proteinExistence type="predicted"/>
<sequence>MSIDGVIGKTKEVAGKVLDDKELQAEGIVQ</sequence>
<reference evidence="1 2" key="1">
    <citation type="submission" date="2018-06" db="EMBL/GenBank/DDBJ databases">
        <authorList>
            <consortium name="Pathogen Informatics"/>
            <person name="Doyle S."/>
        </authorList>
    </citation>
    <scope>NUCLEOTIDE SEQUENCE [LARGE SCALE GENOMIC DNA]</scope>
    <source>
        <strain evidence="1 2">NCTC10359</strain>
    </source>
</reference>
<name>A0A378T5W5_MORLA</name>
<evidence type="ECO:0000313" key="1">
    <source>
        <dbReference type="EMBL" id="STZ56179.1"/>
    </source>
</evidence>
<dbReference type="AlphaFoldDB" id="A0A378T5W5"/>
<evidence type="ECO:0000313" key="2">
    <source>
        <dbReference type="Proteomes" id="UP000254437"/>
    </source>
</evidence>
<dbReference type="EMBL" id="UGQU01000001">
    <property type="protein sequence ID" value="STZ56179.1"/>
    <property type="molecule type" value="Genomic_DNA"/>
</dbReference>
<gene>
    <name evidence="1" type="ORF">NCTC10359_00783</name>
</gene>